<evidence type="ECO:0000256" key="3">
    <source>
        <dbReference type="ARBA" id="ARBA00022643"/>
    </source>
</evidence>
<gene>
    <name evidence="7" type="primary">ubiX</name>
    <name evidence="9" type="ordered locus">Dole_3211</name>
</gene>
<evidence type="ECO:0000256" key="5">
    <source>
        <dbReference type="ARBA" id="ARBA00050612"/>
    </source>
</evidence>
<evidence type="ECO:0000256" key="2">
    <source>
        <dbReference type="ARBA" id="ARBA00022630"/>
    </source>
</evidence>
<reference evidence="9 10" key="1">
    <citation type="submission" date="2007-10" db="EMBL/GenBank/DDBJ databases">
        <title>Complete sequence of Desulfococcus oleovorans Hxd3.</title>
        <authorList>
            <consortium name="US DOE Joint Genome Institute"/>
            <person name="Copeland A."/>
            <person name="Lucas S."/>
            <person name="Lapidus A."/>
            <person name="Barry K."/>
            <person name="Glavina del Rio T."/>
            <person name="Dalin E."/>
            <person name="Tice H."/>
            <person name="Pitluck S."/>
            <person name="Kiss H."/>
            <person name="Brettin T."/>
            <person name="Bruce D."/>
            <person name="Detter J.C."/>
            <person name="Han C."/>
            <person name="Schmutz J."/>
            <person name="Larimer F."/>
            <person name="Land M."/>
            <person name="Hauser L."/>
            <person name="Kyrpides N."/>
            <person name="Kim E."/>
            <person name="Wawrik B."/>
            <person name="Richardson P."/>
        </authorList>
    </citation>
    <scope>NUCLEOTIDE SEQUENCE [LARGE SCALE GENOMIC DNA]</scope>
    <source>
        <strain evidence="10">DSM 6200 / JCM 39069 / Hxd3</strain>
    </source>
</reference>
<keyword evidence="2 7" id="KW-0285">Flavoprotein</keyword>
<keyword evidence="1 7" id="KW-0637">Prenyltransferase</keyword>
<feature type="binding site" evidence="7">
    <location>
        <position position="133"/>
    </location>
    <ligand>
        <name>FMN</name>
        <dbReference type="ChEBI" id="CHEBI:58210"/>
    </ligand>
</feature>
<protein>
    <recommendedName>
        <fullName evidence="7">Flavin prenyltransferase UbiX</fullName>
        <ecNumber evidence="7">2.5.1.129</ecNumber>
    </recommendedName>
</protein>
<proteinExistence type="inferred from homology"/>
<dbReference type="KEGG" id="dol:Dole_3211"/>
<dbReference type="NCBIfam" id="NF004685">
    <property type="entry name" value="PRK06029.1"/>
    <property type="match status" value="1"/>
</dbReference>
<keyword evidence="9" id="KW-0456">Lyase</keyword>
<comment type="catalytic activity">
    <reaction evidence="5 7">
        <text>dimethylallyl phosphate + FMNH2 = prenylated FMNH2 + phosphate</text>
        <dbReference type="Rhea" id="RHEA:37743"/>
        <dbReference type="ChEBI" id="CHEBI:43474"/>
        <dbReference type="ChEBI" id="CHEBI:57618"/>
        <dbReference type="ChEBI" id="CHEBI:87467"/>
        <dbReference type="ChEBI" id="CHEBI:88052"/>
        <dbReference type="EC" id="2.5.1.129"/>
    </reaction>
</comment>
<evidence type="ECO:0000256" key="7">
    <source>
        <dbReference type="HAMAP-Rule" id="MF_01984"/>
    </source>
</evidence>
<comment type="similarity">
    <text evidence="6 7">Belongs to the UbiX/PAD1 family.</text>
</comment>
<dbReference type="EMBL" id="CP000859">
    <property type="protein sequence ID" value="ABW69014.1"/>
    <property type="molecule type" value="Genomic_DNA"/>
</dbReference>
<dbReference type="PANTHER" id="PTHR43374">
    <property type="entry name" value="FLAVIN PRENYLTRANSFERASE"/>
    <property type="match status" value="1"/>
</dbReference>
<feature type="binding site" evidence="7">
    <location>
        <begin position="10"/>
        <end position="12"/>
    </location>
    <ligand>
        <name>FMN</name>
        <dbReference type="ChEBI" id="CHEBI:58210"/>
    </ligand>
</feature>
<feature type="binding site" evidence="7">
    <location>
        <position position="36"/>
    </location>
    <ligand>
        <name>FMN</name>
        <dbReference type="ChEBI" id="CHEBI:58210"/>
    </ligand>
</feature>
<feature type="binding site" evidence="7">
    <location>
        <position position="163"/>
    </location>
    <ligand>
        <name>dimethylallyl phosphate</name>
        <dbReference type="ChEBI" id="CHEBI:88052"/>
    </ligand>
</feature>
<feature type="binding site" evidence="7">
    <location>
        <begin position="98"/>
        <end position="101"/>
    </location>
    <ligand>
        <name>FMN</name>
        <dbReference type="ChEBI" id="CHEBI:58210"/>
    </ligand>
</feature>
<keyword evidence="3 7" id="KW-0288">FMN</keyword>
<name>A9A095_DESOH</name>
<dbReference type="STRING" id="96561.Dole_3211"/>
<evidence type="ECO:0000256" key="6">
    <source>
        <dbReference type="ARBA" id="ARBA00060793"/>
    </source>
</evidence>
<dbReference type="Proteomes" id="UP000008561">
    <property type="component" value="Chromosome"/>
</dbReference>
<dbReference type="HAMAP" id="MF_01984">
    <property type="entry name" value="ubiX_pad"/>
    <property type="match status" value="1"/>
</dbReference>
<dbReference type="SUPFAM" id="SSF52507">
    <property type="entry name" value="Homo-oligomeric flavin-containing Cys decarboxylases, HFCD"/>
    <property type="match status" value="1"/>
</dbReference>
<dbReference type="GO" id="GO:0106141">
    <property type="term" value="F:flavin prenyltransferase activity"/>
    <property type="evidence" value="ECO:0007669"/>
    <property type="project" value="UniProtKB-EC"/>
</dbReference>
<dbReference type="EC" id="2.5.1.129" evidence="7"/>
<evidence type="ECO:0000259" key="8">
    <source>
        <dbReference type="Pfam" id="PF02441"/>
    </source>
</evidence>
<dbReference type="NCBIfam" id="TIGR00421">
    <property type="entry name" value="ubiX_pad"/>
    <property type="match status" value="1"/>
</dbReference>
<dbReference type="HOGENOM" id="CLU_074522_0_1_7"/>
<evidence type="ECO:0000256" key="4">
    <source>
        <dbReference type="ARBA" id="ARBA00022679"/>
    </source>
</evidence>
<accession>A9A095</accession>
<evidence type="ECO:0000313" key="10">
    <source>
        <dbReference type="Proteomes" id="UP000008561"/>
    </source>
</evidence>
<dbReference type="FunFam" id="3.40.50.1950:FF:000001">
    <property type="entry name" value="Flavin prenyltransferase UbiX"/>
    <property type="match status" value="1"/>
</dbReference>
<dbReference type="AlphaFoldDB" id="A9A095"/>
<dbReference type="InterPro" id="IPR036551">
    <property type="entry name" value="Flavin_trans-like"/>
</dbReference>
<dbReference type="PANTHER" id="PTHR43374:SF1">
    <property type="entry name" value="FLAVIN PRENYLTRANSFERASE PAD1, MITOCHONDRIAL"/>
    <property type="match status" value="1"/>
</dbReference>
<dbReference type="GO" id="GO:0016831">
    <property type="term" value="F:carboxy-lyase activity"/>
    <property type="evidence" value="ECO:0007669"/>
    <property type="project" value="TreeGrafter"/>
</dbReference>
<organism evidence="9 10">
    <name type="scientific">Desulfosudis oleivorans (strain DSM 6200 / JCM 39069 / Hxd3)</name>
    <name type="common">Desulfococcus oleovorans</name>
    <dbReference type="NCBI Taxonomy" id="96561"/>
    <lineage>
        <taxon>Bacteria</taxon>
        <taxon>Pseudomonadati</taxon>
        <taxon>Thermodesulfobacteriota</taxon>
        <taxon>Desulfobacteria</taxon>
        <taxon>Desulfobacterales</taxon>
        <taxon>Desulfosudaceae</taxon>
        <taxon>Desulfosudis</taxon>
    </lineage>
</organism>
<dbReference type="eggNOG" id="COG0163">
    <property type="taxonomic scope" value="Bacteria"/>
</dbReference>
<sequence>MKKIVVGISGASGAIYAVRLLAALAACPVHVYLIVSDTGAELLKMETGIEAPGLEAWLSQNTAFHKEARISVCGIGDFYTPPASGSFLHDGMVIVPCSMKSVAAVASGMADNLMLRCADVCLKERRRLILVPRETPLSLVHLENMAAVTRAGAVVLPAMPSFYFKPKTIEALADTVCARILDQLGIAHTLVPRWGEDHV</sequence>
<feature type="binding site" evidence="7">
    <location>
        <position position="179"/>
    </location>
    <ligand>
        <name>dimethylallyl phosphate</name>
        <dbReference type="ChEBI" id="CHEBI:88052"/>
    </ligand>
</feature>
<dbReference type="Pfam" id="PF02441">
    <property type="entry name" value="Flavoprotein"/>
    <property type="match status" value="1"/>
</dbReference>
<dbReference type="InterPro" id="IPR004507">
    <property type="entry name" value="UbiX-like"/>
</dbReference>
<evidence type="ECO:0000256" key="1">
    <source>
        <dbReference type="ARBA" id="ARBA00022602"/>
    </source>
</evidence>
<dbReference type="Gene3D" id="3.40.50.1950">
    <property type="entry name" value="Flavin prenyltransferase-like"/>
    <property type="match status" value="1"/>
</dbReference>
<dbReference type="InterPro" id="IPR003382">
    <property type="entry name" value="Flavoprotein"/>
</dbReference>
<comment type="function">
    <text evidence="7">Flavin prenyltransferase that catalyzes the synthesis of the prenylated FMN cofactor (prenyl-FMN) for 4-hydroxy-3-polyprenylbenzoic acid decarboxylase UbiD. The prenyltransferase is metal-independent and links a dimethylallyl moiety from dimethylallyl monophosphate (DMAP) to the flavin N5 and C6 atoms of FMN.</text>
</comment>
<feature type="domain" description="Flavoprotein" evidence="8">
    <location>
        <begin position="2"/>
        <end position="183"/>
    </location>
</feature>
<evidence type="ECO:0000313" key="9">
    <source>
        <dbReference type="EMBL" id="ABW69014.1"/>
    </source>
</evidence>
<keyword evidence="10" id="KW-1185">Reference proteome</keyword>
<comment type="caution">
    <text evidence="7">Lacks conserved residue(s) required for the propagation of feature annotation.</text>
</comment>
<keyword evidence="4 7" id="KW-0808">Transferase</keyword>